<keyword evidence="4" id="KW-1185">Reference proteome</keyword>
<sequence>MWRKTSFLVLAFTSIFILFQTVDISRAFGQAKTGLVGWRSGRYQPQQQLEHSPSSPSSPDADHDGGRVEPTHAAHPPDTSTVKPEGSDALDDFYGDGDKTTKAANDNTKPQIGTTSDDGKGRPSRPDDELSLQEIWKMVSRTKGFYARDYSLRLGWNNMRYILEASVLHARLLNRTLILPSFVYARACEFDIDVCSTYADPVNRNEVFNTDEFKHSPLAWKMPISKFIDLPLLRQAQPVILVSEYLRLHGLPLSAEAQAGNWDRSTYHSKPNLFADVAVRGGNEDEEDLGGKPTLFVVENEWFDPEDTLRVDRLPQDYQTRGGWDPRAIDVEKGRYGEWTETEKSAAYLQLEGALGDEHVLSWTQARSVLESMLDPVDTETDGTGDDMPGRSRARSAKFAPRRRAVFDVETDDKLENVLRANGWEVLYTYEGALGMEFLKSVSGPVRQAAPRSSLRGLVEDYAHITTDVLLLEGEVHHGRKPGSLRFTTEEGRDVFTNIVRQAIHTPHEVLELAGKIDSRMTRLVQGRQWMAAHMRRGDFIDTGLVMEKTFRAHFDRIVDRLAVGRHMLRQIAEEKISSSVDRDMEPPGPGCKTCSPPPKDDDPFYLATDERTPEALEYMMEHGVIFINDLLTSDDHQTYGWPLIFTDVLGLVEQAVLSRASYFYAHALSSVAGGVVNLRDARGADPRTYLVD</sequence>
<dbReference type="STRING" id="50990.A0A4Y7PQW8"/>
<feature type="chain" id="PRO_5021427685" description="O-fucosyltransferase family protein" evidence="2">
    <location>
        <begin position="28"/>
        <end position="693"/>
    </location>
</feature>
<dbReference type="Proteomes" id="UP000294933">
    <property type="component" value="Unassembled WGS sequence"/>
</dbReference>
<dbReference type="AlphaFoldDB" id="A0A4Y7PQW8"/>
<feature type="region of interest" description="Disordered" evidence="1">
    <location>
        <begin position="45"/>
        <end position="129"/>
    </location>
</feature>
<feature type="compositionally biased region" description="Polar residues" evidence="1">
    <location>
        <begin position="102"/>
        <end position="116"/>
    </location>
</feature>
<dbReference type="EMBL" id="ML170225">
    <property type="protein sequence ID" value="TDL17252.1"/>
    <property type="molecule type" value="Genomic_DNA"/>
</dbReference>
<evidence type="ECO:0000256" key="1">
    <source>
        <dbReference type="SAM" id="MobiDB-lite"/>
    </source>
</evidence>
<feature type="compositionally biased region" description="Basic and acidic residues" evidence="1">
    <location>
        <begin position="60"/>
        <end position="72"/>
    </location>
</feature>
<dbReference type="CDD" id="cd11296">
    <property type="entry name" value="O-FucT_like"/>
    <property type="match status" value="1"/>
</dbReference>
<feature type="region of interest" description="Disordered" evidence="1">
    <location>
        <begin position="580"/>
        <end position="604"/>
    </location>
</feature>
<gene>
    <name evidence="3" type="ORF">BD410DRAFT_794558</name>
</gene>
<evidence type="ECO:0000256" key="2">
    <source>
        <dbReference type="SAM" id="SignalP"/>
    </source>
</evidence>
<dbReference type="Gene3D" id="3.40.50.11350">
    <property type="match status" value="1"/>
</dbReference>
<proteinExistence type="predicted"/>
<organism evidence="3 4">
    <name type="scientific">Rickenella mellea</name>
    <dbReference type="NCBI Taxonomy" id="50990"/>
    <lineage>
        <taxon>Eukaryota</taxon>
        <taxon>Fungi</taxon>
        <taxon>Dikarya</taxon>
        <taxon>Basidiomycota</taxon>
        <taxon>Agaricomycotina</taxon>
        <taxon>Agaricomycetes</taxon>
        <taxon>Hymenochaetales</taxon>
        <taxon>Rickenellaceae</taxon>
        <taxon>Rickenella</taxon>
    </lineage>
</organism>
<evidence type="ECO:0000313" key="4">
    <source>
        <dbReference type="Proteomes" id="UP000294933"/>
    </source>
</evidence>
<feature type="compositionally biased region" description="Basic and acidic residues" evidence="1">
    <location>
        <begin position="117"/>
        <end position="128"/>
    </location>
</feature>
<accession>A0A4Y7PQW8</accession>
<name>A0A4Y7PQW8_9AGAM</name>
<protein>
    <recommendedName>
        <fullName evidence="5">O-fucosyltransferase family protein</fullName>
    </recommendedName>
</protein>
<keyword evidence="2" id="KW-0732">Signal</keyword>
<evidence type="ECO:0000313" key="3">
    <source>
        <dbReference type="EMBL" id="TDL17252.1"/>
    </source>
</evidence>
<reference evidence="3 4" key="1">
    <citation type="submission" date="2018-06" db="EMBL/GenBank/DDBJ databases">
        <title>A transcriptomic atlas of mushroom development highlights an independent origin of complex multicellularity.</title>
        <authorList>
            <consortium name="DOE Joint Genome Institute"/>
            <person name="Krizsan K."/>
            <person name="Almasi E."/>
            <person name="Merenyi Z."/>
            <person name="Sahu N."/>
            <person name="Viragh M."/>
            <person name="Koszo T."/>
            <person name="Mondo S."/>
            <person name="Kiss B."/>
            <person name="Balint B."/>
            <person name="Kues U."/>
            <person name="Barry K."/>
            <person name="Hegedus J.C."/>
            <person name="Henrissat B."/>
            <person name="Johnson J."/>
            <person name="Lipzen A."/>
            <person name="Ohm R."/>
            <person name="Nagy I."/>
            <person name="Pangilinan J."/>
            <person name="Yan J."/>
            <person name="Xiong Y."/>
            <person name="Grigoriev I.V."/>
            <person name="Hibbett D.S."/>
            <person name="Nagy L.G."/>
        </authorList>
    </citation>
    <scope>NUCLEOTIDE SEQUENCE [LARGE SCALE GENOMIC DNA]</scope>
    <source>
        <strain evidence="3 4">SZMC22713</strain>
    </source>
</reference>
<dbReference type="OrthoDB" id="3345970at2759"/>
<feature type="signal peptide" evidence="2">
    <location>
        <begin position="1"/>
        <end position="27"/>
    </location>
</feature>
<evidence type="ECO:0008006" key="5">
    <source>
        <dbReference type="Google" id="ProtNLM"/>
    </source>
</evidence>
<dbReference type="VEuPathDB" id="FungiDB:BD410DRAFT_794558"/>